<evidence type="ECO:0000313" key="1">
    <source>
        <dbReference type="EMBL" id="MDN4612337.1"/>
    </source>
</evidence>
<sequence>MLADPVQRMGPDGSGAAVSPGFMVKKSVMGLPLMEVVETNFFPG</sequence>
<evidence type="ECO:0000313" key="2">
    <source>
        <dbReference type="Proteomes" id="UP001174209"/>
    </source>
</evidence>
<dbReference type="EMBL" id="JAROCG010000002">
    <property type="protein sequence ID" value="MDN4612337.1"/>
    <property type="molecule type" value="Genomic_DNA"/>
</dbReference>
<name>A0ABT8K5P2_9MICC</name>
<dbReference type="RefSeq" id="WP_301229286.1">
    <property type="nucleotide sequence ID" value="NZ_JAROCG010000002.1"/>
</dbReference>
<gene>
    <name evidence="1" type="ORF">P5G52_15825</name>
</gene>
<proteinExistence type="predicted"/>
<reference evidence="1" key="1">
    <citation type="submission" date="2023-06" db="EMBL/GenBank/DDBJ databases">
        <title>MT1 and MT2 Draft Genomes of Novel Species.</title>
        <authorList>
            <person name="Venkateswaran K."/>
        </authorList>
    </citation>
    <scope>NUCLEOTIDE SEQUENCE</scope>
    <source>
        <strain evidence="1">IIF3SC-B10</strain>
    </source>
</reference>
<dbReference type="Proteomes" id="UP001174209">
    <property type="component" value="Unassembled WGS sequence"/>
</dbReference>
<organism evidence="1 2">
    <name type="scientific">Arthrobacter burdickii</name>
    <dbReference type="NCBI Taxonomy" id="3035920"/>
    <lineage>
        <taxon>Bacteria</taxon>
        <taxon>Bacillati</taxon>
        <taxon>Actinomycetota</taxon>
        <taxon>Actinomycetes</taxon>
        <taxon>Micrococcales</taxon>
        <taxon>Micrococcaceae</taxon>
        <taxon>Arthrobacter</taxon>
    </lineage>
</organism>
<protein>
    <submittedName>
        <fullName evidence="1">Uncharacterized protein</fullName>
    </submittedName>
</protein>
<keyword evidence="2" id="KW-1185">Reference proteome</keyword>
<accession>A0ABT8K5P2</accession>
<comment type="caution">
    <text evidence="1">The sequence shown here is derived from an EMBL/GenBank/DDBJ whole genome shotgun (WGS) entry which is preliminary data.</text>
</comment>